<organism evidence="1 2">
    <name type="scientific">Candidatus Roizmanbacteria bacterium RIFCSPHIGHO2_01_FULL_39_24</name>
    <dbReference type="NCBI Taxonomy" id="1802032"/>
    <lineage>
        <taxon>Bacteria</taxon>
        <taxon>Candidatus Roizmaniibacteriota</taxon>
    </lineage>
</organism>
<protein>
    <submittedName>
        <fullName evidence="1">Uncharacterized protein</fullName>
    </submittedName>
</protein>
<accession>A0A1F7GEG8</accession>
<comment type="caution">
    <text evidence="1">The sequence shown here is derived from an EMBL/GenBank/DDBJ whole genome shotgun (WGS) entry which is preliminary data.</text>
</comment>
<name>A0A1F7GEG8_9BACT</name>
<dbReference type="Proteomes" id="UP000176850">
    <property type="component" value="Unassembled WGS sequence"/>
</dbReference>
<gene>
    <name evidence="1" type="ORF">A2799_03430</name>
</gene>
<reference evidence="1 2" key="1">
    <citation type="journal article" date="2016" name="Nat. Commun.">
        <title>Thousands of microbial genomes shed light on interconnected biogeochemical processes in an aquifer system.</title>
        <authorList>
            <person name="Anantharaman K."/>
            <person name="Brown C.T."/>
            <person name="Hug L.A."/>
            <person name="Sharon I."/>
            <person name="Castelle C.J."/>
            <person name="Probst A.J."/>
            <person name="Thomas B.C."/>
            <person name="Singh A."/>
            <person name="Wilkins M.J."/>
            <person name="Karaoz U."/>
            <person name="Brodie E.L."/>
            <person name="Williams K.H."/>
            <person name="Hubbard S.S."/>
            <person name="Banfield J.F."/>
        </authorList>
    </citation>
    <scope>NUCLEOTIDE SEQUENCE [LARGE SCALE GENOMIC DNA]</scope>
</reference>
<evidence type="ECO:0000313" key="1">
    <source>
        <dbReference type="EMBL" id="OGK17265.1"/>
    </source>
</evidence>
<sequence>MEDPIEGPQFLKNKYNLHNTPEVDQAAQRAYVRTGEVVPQDPLARIQNYLNRFKEIVERPDPERRAHGVQAIKEVLLDSFVTKFKDIPNSYWQTQERILREQGQQGDYDQFTEEEKDTWKKELSSGLIEDQRASLEQWVDYFASSESGAIPDYIKYWVFRSVVQLQEYDKESQKFPKRSKGTLKNFPDINNEALAYIVDAMVTKTQGKEFRHDDLEYELSAEQIAVFQKALQNENFAQLYGWANEIIQPIPEHLLPKTEGVWRTFKEGSDHNLLVQSVRGKGTGWCTAGETYAAKQLEAGDFHIFFSNDEAGNPIYPRIAIRMERDNIAEVRGIAARQNLDSYMVEVLTEKLDEFPDKDQYLKKEADMRRLTHIERKTRNGQALDKQDLEFLYEIDSSIEGFGYIEDPRIEELRTTRTLEEDMTIMFECRLDQIAWRKEQIRNDTKAYIGPLFPGVFALLRNIDHIYTSFPEERLLIEDLEIGGETKEELDKELTVNGVQVDYTADDLFETDAFITLPKPRIIRVVQISGGDLDLVDDTKTSNLFPLILDYGLEYVPYEAGPKYLLKHINQPGNRQTLRMGMELTAHRTQFQSTFYLEWSEGKRHLASASVDPDKLQRPGFKFLFMIPEAM</sequence>
<dbReference type="EMBL" id="MFZH01000048">
    <property type="protein sequence ID" value="OGK17265.1"/>
    <property type="molecule type" value="Genomic_DNA"/>
</dbReference>
<dbReference type="AlphaFoldDB" id="A0A1F7GEG8"/>
<proteinExistence type="predicted"/>
<evidence type="ECO:0000313" key="2">
    <source>
        <dbReference type="Proteomes" id="UP000176850"/>
    </source>
</evidence>